<sequence>MTQLEVDPDPTPTATPWEEYLAAAQSLDAIRRDAANAPADPSYALSAARAELDQVRRRIELQRARLVGEAVRAGLPAPQLLPAPAEQAAAAMTIGHDPLSLLPVLRHSHGLLDACDAQLNAAPPLPRRRRPGSLVAVALLGATLLLTCFGLVLLWLVVQ</sequence>
<reference evidence="2" key="1">
    <citation type="submission" date="2021-02" db="EMBL/GenBank/DDBJ databases">
        <title>Natrosporangium hydrolyticum gen. nov., sp. nov, a haloalkaliphilic actinobacterium from a soda solonchak soil.</title>
        <authorList>
            <person name="Sorokin D.Y."/>
            <person name="Khijniak T.V."/>
            <person name="Zakharycheva A.P."/>
            <person name="Boueva O.V."/>
            <person name="Ariskina E.V."/>
            <person name="Hahnke R.L."/>
            <person name="Bunk B."/>
            <person name="Sproer C."/>
            <person name="Schumann P."/>
            <person name="Evtushenko L.I."/>
            <person name="Kublanov I.V."/>
        </authorList>
    </citation>
    <scope>NUCLEOTIDE SEQUENCE</scope>
    <source>
        <strain evidence="2">DSM 106523</strain>
    </source>
</reference>
<protein>
    <submittedName>
        <fullName evidence="2">Uncharacterized protein</fullName>
    </submittedName>
</protein>
<dbReference type="EMBL" id="CP070499">
    <property type="protein sequence ID" value="QSB14530.1"/>
    <property type="molecule type" value="Genomic_DNA"/>
</dbReference>
<dbReference type="RefSeq" id="WP_239676668.1">
    <property type="nucleotide sequence ID" value="NZ_CP070499.1"/>
</dbReference>
<feature type="transmembrane region" description="Helical" evidence="1">
    <location>
        <begin position="134"/>
        <end position="158"/>
    </location>
</feature>
<evidence type="ECO:0000313" key="3">
    <source>
        <dbReference type="Proteomes" id="UP000662857"/>
    </source>
</evidence>
<evidence type="ECO:0000313" key="2">
    <source>
        <dbReference type="EMBL" id="QSB14530.1"/>
    </source>
</evidence>
<accession>A0A895YKA1</accession>
<name>A0A895YKA1_9ACTN</name>
<keyword evidence="1" id="KW-0812">Transmembrane</keyword>
<keyword evidence="1" id="KW-1133">Transmembrane helix</keyword>
<proteinExistence type="predicted"/>
<keyword evidence="1" id="KW-0472">Membrane</keyword>
<gene>
    <name evidence="2" type="ORF">JQS43_24130</name>
</gene>
<dbReference type="AlphaFoldDB" id="A0A895YKA1"/>
<dbReference type="KEGG" id="nhy:JQS43_24130"/>
<organism evidence="2 3">
    <name type="scientific">Natronosporangium hydrolyticum</name>
    <dbReference type="NCBI Taxonomy" id="2811111"/>
    <lineage>
        <taxon>Bacteria</taxon>
        <taxon>Bacillati</taxon>
        <taxon>Actinomycetota</taxon>
        <taxon>Actinomycetes</taxon>
        <taxon>Micromonosporales</taxon>
        <taxon>Micromonosporaceae</taxon>
        <taxon>Natronosporangium</taxon>
    </lineage>
</organism>
<dbReference type="Proteomes" id="UP000662857">
    <property type="component" value="Chromosome"/>
</dbReference>
<keyword evidence="3" id="KW-1185">Reference proteome</keyword>
<evidence type="ECO:0000256" key="1">
    <source>
        <dbReference type="SAM" id="Phobius"/>
    </source>
</evidence>